<comment type="caution">
    <text evidence="1">The sequence shown here is derived from an EMBL/GenBank/DDBJ whole genome shotgun (WGS) entry which is preliminary data.</text>
</comment>
<organism evidence="1 2">
    <name type="scientific">Thelephora ganbajun</name>
    <name type="common">Ganba fungus</name>
    <dbReference type="NCBI Taxonomy" id="370292"/>
    <lineage>
        <taxon>Eukaryota</taxon>
        <taxon>Fungi</taxon>
        <taxon>Dikarya</taxon>
        <taxon>Basidiomycota</taxon>
        <taxon>Agaricomycotina</taxon>
        <taxon>Agaricomycetes</taxon>
        <taxon>Thelephorales</taxon>
        <taxon>Thelephoraceae</taxon>
        <taxon>Thelephora</taxon>
    </lineage>
</organism>
<accession>A0ACB6Z1M1</accession>
<dbReference type="Proteomes" id="UP000886501">
    <property type="component" value="Unassembled WGS sequence"/>
</dbReference>
<reference evidence="1" key="1">
    <citation type="submission" date="2019-10" db="EMBL/GenBank/DDBJ databases">
        <authorList>
            <consortium name="DOE Joint Genome Institute"/>
            <person name="Kuo A."/>
            <person name="Miyauchi S."/>
            <person name="Kiss E."/>
            <person name="Drula E."/>
            <person name="Kohler A."/>
            <person name="Sanchez-Garcia M."/>
            <person name="Andreopoulos B."/>
            <person name="Barry K.W."/>
            <person name="Bonito G."/>
            <person name="Buee M."/>
            <person name="Carver A."/>
            <person name="Chen C."/>
            <person name="Cichocki N."/>
            <person name="Clum A."/>
            <person name="Culley D."/>
            <person name="Crous P.W."/>
            <person name="Fauchery L."/>
            <person name="Girlanda M."/>
            <person name="Hayes R."/>
            <person name="Keri Z."/>
            <person name="Labutti K."/>
            <person name="Lipzen A."/>
            <person name="Lombard V."/>
            <person name="Magnuson J."/>
            <person name="Maillard F."/>
            <person name="Morin E."/>
            <person name="Murat C."/>
            <person name="Nolan M."/>
            <person name="Ohm R."/>
            <person name="Pangilinan J."/>
            <person name="Pereira M."/>
            <person name="Perotto S."/>
            <person name="Peter M."/>
            <person name="Riley R."/>
            <person name="Sitrit Y."/>
            <person name="Stielow B."/>
            <person name="Szollosi G."/>
            <person name="Zifcakova L."/>
            <person name="Stursova M."/>
            <person name="Spatafora J.W."/>
            <person name="Tedersoo L."/>
            <person name="Vaario L.-M."/>
            <person name="Yamada A."/>
            <person name="Yan M."/>
            <person name="Wang P."/>
            <person name="Xu J."/>
            <person name="Bruns T."/>
            <person name="Baldrian P."/>
            <person name="Vilgalys R."/>
            <person name="Henrissat B."/>
            <person name="Grigoriev I.V."/>
            <person name="Hibbett D."/>
            <person name="Nagy L.G."/>
            <person name="Martin F.M."/>
        </authorList>
    </citation>
    <scope>NUCLEOTIDE SEQUENCE</scope>
    <source>
        <strain evidence="1">P2</strain>
    </source>
</reference>
<name>A0ACB6Z1M1_THEGA</name>
<proteinExistence type="predicted"/>
<dbReference type="EMBL" id="MU118204">
    <property type="protein sequence ID" value="KAF9643599.1"/>
    <property type="molecule type" value="Genomic_DNA"/>
</dbReference>
<protein>
    <submittedName>
        <fullName evidence="1">Kinase-like protein</fullName>
    </submittedName>
</protein>
<sequence>MLFEDPFIRELSQLDRASPQFSDQLTALLSEKTSRDHVLNLSAQDALWLAEYLDSVLADTLIPASSAFERCLCVLARICKTRKILPKSYTLPGTPLIPGSHQFASGVVTDTYKGTLNGINICVKHTRTHFTHSNEEVRVDMFYQEAIIWKHARHPNVVPFLGITSTPFQLVSKWMPDGNLIQYINAWPGANLLGLLLDIAEGLSFLHSCNIVHGDLKGPSILVDDSGRACLTDFDHATVTPDLESIEPVRERYSIRWTAPEILRGEACISKETDIYSFGMVVVEVSSGAAPFTDSTPTSIVAKVLSGEQPEQPNHPIMTDRLWALTQECLEENPRQRPEIKDVVCHLREALAIRQDIRDGVKHAPSKSRNLLFAAGIWLLNCGVSSAGGGSSWTSENPMPTEPKASPIGDLTALTAWLDALCADQNPGDLSSALRIAFAERELYSEYLSSLAPGEERAKALLEVFDKALTAPQHDMKIFKKFRQLCGRTGLLPASHIIPEGLTQTTENPVASGGFGDVWEGIYNDKRVAIKALRVYMVDNVRKVRKVFCKEVVIWRRISHPNIVPFLGVSEAPAPLSMVSEWMPNGNVREYVRKNPGTSRLQLLLDISRGLSFLHSLEIVHGDLKGDNILVDKSGCARLNDFGLTCITSLDCTETSASRFKGTYRWMAPELLRVEQSEGESGISTRQSDIFALGMVTLEVFTGQVPFPENKKLKVMMKIMDGEQPPRPQQMTKFGLSDEFWKIIQSSWAYEVYQRPPVGVFVEFLEKATPDIAVLKELTEFDANSTEHIRKFSYMFEYGNNTLLGMREDETLVLIEVFDRVLNSSLNDGQIRSRCLHGLQKVSARCGLLPKSYWIPRSSLVQQDGAFSAAGRVSKTCQRSMDGRLVVVKAISPDSVENVNSFKRRLYTDAVMWKRLRHPNVVSFLGFGSDSPFSLVYPWMPNGNLSDYLCERPGIDKLGLLLGVARGLTYLHQYNMVHGNLTAHNIMVDSDGVACISEYGLERVLRDEVSSESIPTNVRWMAPEVLSTENKNKRVASVDDGNIADVYSFAMVMFEILTGAIPFASASDEEIVGRVTMRLRPEWPSDNPSQGLVDALRDQVEACWSHDPEQRPTALMVLQSLQALSRKRSQESQEPPEQTDDSSLDVLCVHSMSGNHFANSSTRPSPVYMSAQSGPMRVLPKSRRIGVEKRVRHLLHLSKPGSTVAETVEETVIVDQREETVHISDGSISYLTSKPIPSGKKLKEVVITVVSKDQGWSSYPEDYGTYRNSWTWFELSVGSPSKDSGEKWRGEVVRNLHAHGEFKEHTIKISDGKLYEKAESGDVLTIWAHTQSSGWRNTVRKVRIRYVVG</sequence>
<reference evidence="1" key="2">
    <citation type="journal article" date="2020" name="Nat. Commun.">
        <title>Large-scale genome sequencing of mycorrhizal fungi provides insights into the early evolution of symbiotic traits.</title>
        <authorList>
            <person name="Miyauchi S."/>
            <person name="Kiss E."/>
            <person name="Kuo A."/>
            <person name="Drula E."/>
            <person name="Kohler A."/>
            <person name="Sanchez-Garcia M."/>
            <person name="Morin E."/>
            <person name="Andreopoulos B."/>
            <person name="Barry K.W."/>
            <person name="Bonito G."/>
            <person name="Buee M."/>
            <person name="Carver A."/>
            <person name="Chen C."/>
            <person name="Cichocki N."/>
            <person name="Clum A."/>
            <person name="Culley D."/>
            <person name="Crous P.W."/>
            <person name="Fauchery L."/>
            <person name="Girlanda M."/>
            <person name="Hayes R.D."/>
            <person name="Keri Z."/>
            <person name="LaButti K."/>
            <person name="Lipzen A."/>
            <person name="Lombard V."/>
            <person name="Magnuson J."/>
            <person name="Maillard F."/>
            <person name="Murat C."/>
            <person name="Nolan M."/>
            <person name="Ohm R.A."/>
            <person name="Pangilinan J."/>
            <person name="Pereira M.F."/>
            <person name="Perotto S."/>
            <person name="Peter M."/>
            <person name="Pfister S."/>
            <person name="Riley R."/>
            <person name="Sitrit Y."/>
            <person name="Stielow J.B."/>
            <person name="Szollosi G."/>
            <person name="Zifcakova L."/>
            <person name="Stursova M."/>
            <person name="Spatafora J.W."/>
            <person name="Tedersoo L."/>
            <person name="Vaario L.M."/>
            <person name="Yamada A."/>
            <person name="Yan M."/>
            <person name="Wang P."/>
            <person name="Xu J."/>
            <person name="Bruns T."/>
            <person name="Baldrian P."/>
            <person name="Vilgalys R."/>
            <person name="Dunand C."/>
            <person name="Henrissat B."/>
            <person name="Grigoriev I.V."/>
            <person name="Hibbett D."/>
            <person name="Nagy L.G."/>
            <person name="Martin F.M."/>
        </authorList>
    </citation>
    <scope>NUCLEOTIDE SEQUENCE</scope>
    <source>
        <strain evidence="1">P2</strain>
    </source>
</reference>
<evidence type="ECO:0000313" key="2">
    <source>
        <dbReference type="Proteomes" id="UP000886501"/>
    </source>
</evidence>
<gene>
    <name evidence="1" type="ORF">BDM02DRAFT_3175772</name>
</gene>
<keyword evidence="2" id="KW-1185">Reference proteome</keyword>
<evidence type="ECO:0000313" key="1">
    <source>
        <dbReference type="EMBL" id="KAF9643599.1"/>
    </source>
</evidence>